<sequence>MKLVFGEISFILLYVLSKFAIHGEPLERNHRFVNWRGLRPKCRWNPPQETQCENIKPVALIIKEFLHIEYYSLLCTGVNIGNNTVAVPTECFEWDGKAVDEHFITSGSQSWCNGPVKHRILDSKQVLQQGVGMSFLHVDPPMPPPCEPFRTDSSGSPTSMIGFNVTDRDGYNMLSNVDCESDVPTGALYNPDGSFYGFQHPRCSFSNEHKPIKYEGFHKEYNRPPVEVKNVQKDPEELLKELNLNFELPNNNDNSPNIDEDVLVKLDNCARSVVRNEVRLDDVVRQNTRLVEKSIQLEQRVSTLENLVKALTNSNDDGNGQLKNDIVEELVELKKANQNCDNKIESVSSECKNILKVMQEELQRYDDKSSQTKSLVDDMQDKQSKANNNVRQIQKDISQLKTDIEKCKANNLNTTIPTVEYTTVPTIGEYTSSTDTSSTELSIRNNYNSYTGEKLAAEIDYIHTKLEDLNEMIVVNKLNVDGTKTKTQDLEAQLKEIQKNLQTSGPQLADDDRIEDIISDNKQLQNQIDNIHNKLKDINDYIGNKTIQSKEVPEISLDDLKIIENKLEMTEKEIKKEIEQNKNNTDLKIDHLGSTIKDIENSLSDNNPNESFQSNIQAIVDGLQKDVTKNTKQIEELKTFYEPEKINDIFSNMSNFKEKIEKDLALKIANISQRNQKVFEDVEQSINNINSDLKELKDVVDSMKNRSTDTSIHEILTQLNNETNINNASEYDVLFDQIYQNIEQIKKDLLTTTIKLAERNDNQIEKIQKKITHMELELKNSTTDMENIQNKIEQNIFNIQKNTEDIKNIYGKQKEIINDTNEISNTTLNMSNNKDQFEDIYNIINEIQKVINRTNNDDVLKDIQQQVQDIEHEIDNQQSSLENILTIIENLDHQNNITKNEVNEILSKYPAKIHNASNYDDIYHAIDEIQENLETKIGNISQQNEGIQASLRDLQFELSNKIDTIQKEIDNNTFNIKEISKSLQNLHSEYNGTETTEEEIPEFLEEIKKSIMNSEAAMKNCTNEINKLAQDNNKLNDEMQNILKELQNKQVENNFVETINNLTKQIETCTNVSQTNHNAIEDIKKSVNNREFKNENNTTQNLENIINDIQNLYSQNNKSKMTIEDIDTNVNEIIQAINTLESKLTHLSDSNNDTLDDIKKSITNTETTINNLQNEMDENTRDIFNDIRNLYSQNNETKTTLDKIKLNLSNGTDENCNNEDINRVYQAIDEAKNELEYKIANQSEKNKAEIDKIKEEIEDLQLQFGNTTANDNAFEEVLNTINYLKADLDETKNNLTELCSKEDLNKAIEDANNIPAIEEIVKTVKAEIENFSSNITNMQSKIDDNKNRINYIKNELQKNVGNITEEIEGMKNLINNLEADINETKNNLTEMGSKEDLNKAIENAKNISAIEEIIKIVEAEMENFSSNITNMQSEIVDNKNQIKYIKNELQKNVGNITEEIEGMKKTINNVQADIEETKNNLTEMCSKEDLNDIQQAIEEQMKQSEFEEFIKTVEAKIENATSNITNMQNKLDKTEINIKEILSDINNLYLQNNQSKTEIDITKDKIDDLLYKISNISEANNDVLEEVMNTINNVQADIEETKHNLTEMCRKEDLNEVYQTIENSKNISAIEEIVKTVEEKLENYTDNVTNLQNKIDEKIDRAIYELEYKISNITEANKDGFGELKSIINDVKHDINGIKINLTEMCSKDDLNEVYEALEDAKKDYSEVFEEIIRTVDAKIENVTSNITEAQNEIVENKQNIKGIINDIEILYSHNNQSKTEIDETKDKIKNLQHKIENLTEANMNEFKEIMTRMNNIASDIDETKNNVTDICRKDDLKEVYEALNDVKNQSSVEFEEIIKAVKAKIEDLTRNLTDAQNEIDENKIDTKEIQNDIQILNSHNNQTKFEIDETKDQINDLQHKIENLTEANSNKIKEIMKRMNNITSDINETKNNLTDICSKNDLKEVYKALNDAKNQTALEIDEIINTVEAKIEDLTSNLTDAQNEIDENKQDIKDIQNEIEILHSYNNQSKTEIDETKDKIINLKHKIENLTEDNSNEIKNIMKRMNNITSDIDETKNNLTGICSKDDLKEIYKALKDAKNQSSLEFDEIIKTVEAKIDDLTINLTDAQNEIDENKQDIKDIQNEIEILHSYNNQSKTENDETKDKIKNLKHKIENLTEANRDELKKIMTRMNNITTDIEETKNNLTEISSKDDLSKVYQALEDAKNQSSKEFEEIIRTVRAQIENLKNNTTNAQNEIDENKLNIIEILNDIQILYSQSNQSKTEVDQTNNKIDELQNKLGNLSESNSHEIKEIMTRMNNITNDIDETKNYLNDMCSKDDLSEVYEALMNAKNQSLLEFEEIITTVEAKIDNITSNIPNMQNQIDDNKADIISIILDIQNLYSQNNETKIDIDDINNRTRKIDDMINRNDLHEVNQTINEIKNELETISETNNEALEHIIKLFNDSSKHDQSIRDLFSRSVGMVEDIKNLTKKIGDDGVVYQAINEINHELESIVVNMSKINEDTIEDIKNLYSANNNTRTEIGKIINKLDQKINNASEINDYKFNYVHQRLDNITNDLEDKTANLTQQSKALEEIINSIEDEYKSNIQDILKELQNFHDQNNQTKSEFYEDLARKINDSSKDLLQELYSTMEEEKVIFFTELNKTRDDYDNIMYNIEDLYSLSNQTKTEISDAVDDLKTSISNVSLRYINMLEEIKEDAQNTKLQLAYLTDTTQNYATNMSNLEERFNEDIENLDSKFEDLQNRAKQLDEEIEEINKKFYDLEKYSQNTTNVTQGVLRTIDILNSVNNETRHYIENTIDSIRSELNVLRHLVQEIHNDTEQRFKDLESLVSKGTTDLQSKIEGLEGEVEALQYMNSRLSNRLEDETQALQDDVLKVQDDNEAINYLTERLSKGIDELEQTVDDFQSSAEKKLAALEQYHETMESKFKANHEQLTNRVDAFKNDQDQINDELFDEIAANVHDLKTYKTEVKEIIDFLIDPNVKLDENNYVNKNKRHDLQRK</sequence>
<protein>
    <submittedName>
        <fullName evidence="3">Uncharacterized protein</fullName>
    </submittedName>
</protein>
<feature type="coiled-coil region" evidence="1">
    <location>
        <begin position="376"/>
        <end position="410"/>
    </location>
</feature>
<feature type="coiled-coil region" evidence="1">
    <location>
        <begin position="294"/>
        <end position="350"/>
    </location>
</feature>
<evidence type="ECO:0000256" key="1">
    <source>
        <dbReference type="SAM" id="Coils"/>
    </source>
</evidence>
<feature type="coiled-coil region" evidence="1">
    <location>
        <begin position="1708"/>
        <end position="1809"/>
    </location>
</feature>
<feature type="coiled-coil region" evidence="1">
    <location>
        <begin position="480"/>
        <end position="584"/>
    </location>
</feature>
<feature type="coiled-coil region" evidence="1">
    <location>
        <begin position="1985"/>
        <end position="2313"/>
    </location>
</feature>
<feature type="chain" id="PRO_5040374070" evidence="2">
    <location>
        <begin position="21"/>
        <end position="3021"/>
    </location>
</feature>
<feature type="signal peptide" evidence="2">
    <location>
        <begin position="1"/>
        <end position="20"/>
    </location>
</feature>
<feature type="coiled-coil region" evidence="1">
    <location>
        <begin position="1321"/>
        <end position="1544"/>
    </location>
</feature>
<keyword evidence="1" id="KW-0175">Coiled coil</keyword>
<reference evidence="3" key="1">
    <citation type="submission" date="2022-01" db="EMBL/GenBank/DDBJ databases">
        <authorList>
            <person name="King R."/>
        </authorList>
    </citation>
    <scope>NUCLEOTIDE SEQUENCE</scope>
</reference>
<feature type="coiled-coil region" evidence="1">
    <location>
        <begin position="2398"/>
        <end position="2458"/>
    </location>
</feature>
<feature type="coiled-coil region" evidence="1">
    <location>
        <begin position="2713"/>
        <end position="2786"/>
    </location>
</feature>
<name>A0A9N9TF20_PHYSR</name>
<dbReference type="Gene3D" id="1.10.287.1490">
    <property type="match status" value="2"/>
</dbReference>
<accession>A0A9N9TF20</accession>
<feature type="coiled-coil region" evidence="1">
    <location>
        <begin position="2572"/>
        <end position="2628"/>
    </location>
</feature>
<feature type="coiled-coil region" evidence="1">
    <location>
        <begin position="1225"/>
        <end position="1294"/>
    </location>
</feature>
<feature type="coiled-coil region" evidence="1">
    <location>
        <begin position="1004"/>
        <end position="1052"/>
    </location>
</feature>
<organism evidence="3 4">
    <name type="scientific">Phyllotreta striolata</name>
    <name type="common">Striped flea beetle</name>
    <name type="synonym">Crioceris striolata</name>
    <dbReference type="NCBI Taxonomy" id="444603"/>
    <lineage>
        <taxon>Eukaryota</taxon>
        <taxon>Metazoa</taxon>
        <taxon>Ecdysozoa</taxon>
        <taxon>Arthropoda</taxon>
        <taxon>Hexapoda</taxon>
        <taxon>Insecta</taxon>
        <taxon>Pterygota</taxon>
        <taxon>Neoptera</taxon>
        <taxon>Endopterygota</taxon>
        <taxon>Coleoptera</taxon>
        <taxon>Polyphaga</taxon>
        <taxon>Cucujiformia</taxon>
        <taxon>Chrysomeloidea</taxon>
        <taxon>Chrysomelidae</taxon>
        <taxon>Galerucinae</taxon>
        <taxon>Alticini</taxon>
        <taxon>Phyllotreta</taxon>
    </lineage>
</organism>
<evidence type="ECO:0000313" key="4">
    <source>
        <dbReference type="Proteomes" id="UP001153712"/>
    </source>
</evidence>
<dbReference type="PANTHER" id="PTHR32114">
    <property type="entry name" value="ABC TRANSPORTER ABCH.3"/>
    <property type="match status" value="1"/>
</dbReference>
<evidence type="ECO:0000313" key="3">
    <source>
        <dbReference type="EMBL" id="CAG9854517.1"/>
    </source>
</evidence>
<dbReference type="EMBL" id="OU900094">
    <property type="protein sequence ID" value="CAG9854517.1"/>
    <property type="molecule type" value="Genomic_DNA"/>
</dbReference>
<dbReference type="PANTHER" id="PTHR32114:SF2">
    <property type="entry name" value="ABC TRANSPORTER ABCH.3"/>
    <property type="match status" value="1"/>
</dbReference>
<feature type="coiled-coil region" evidence="1">
    <location>
        <begin position="2862"/>
        <end position="2971"/>
    </location>
</feature>
<gene>
    <name evidence="3" type="ORF">PHYEVI_LOCUS979</name>
</gene>
<feature type="coiled-coil region" evidence="1">
    <location>
        <begin position="860"/>
        <end position="908"/>
    </location>
</feature>
<keyword evidence="4" id="KW-1185">Reference proteome</keyword>
<keyword evidence="2" id="KW-0732">Signal</keyword>
<feature type="coiled-coil region" evidence="1">
    <location>
        <begin position="1852"/>
        <end position="1953"/>
    </location>
</feature>
<dbReference type="OrthoDB" id="10255522at2759"/>
<dbReference type="Proteomes" id="UP001153712">
    <property type="component" value="Chromosome 1"/>
</dbReference>
<proteinExistence type="predicted"/>
<feature type="coiled-coil region" evidence="1">
    <location>
        <begin position="1584"/>
        <end position="1661"/>
    </location>
</feature>
<evidence type="ECO:0000256" key="2">
    <source>
        <dbReference type="SAM" id="SignalP"/>
    </source>
</evidence>
<feature type="coiled-coil region" evidence="1">
    <location>
        <begin position="679"/>
        <end position="706"/>
    </location>
</feature>
<feature type="coiled-coil region" evidence="1">
    <location>
        <begin position="757"/>
        <end position="791"/>
    </location>
</feature>
<feature type="coiled-coil region" evidence="1">
    <location>
        <begin position="1123"/>
        <end position="1182"/>
    </location>
</feature>